<dbReference type="InterPro" id="IPR002543">
    <property type="entry name" value="FtsK_dom"/>
</dbReference>
<dbReference type="InterPro" id="IPR027417">
    <property type="entry name" value="P-loop_NTPase"/>
</dbReference>
<sequence length="456" mass="50847">MGWKWNASKRVVAAEFRAARWLARNPEWMLAPSAVAAGACTLGPTVTGYVLGGAAGATGLWYRGHPDSFDTLAAPALRAWQRRWFGAYVGGRWRDLMDVHKLTTEHRRKKVTNYPRVVRVRSYSPSIDTVLVKLVKGQSPMHFARQAEELAHSIEAERVAIELVKPGYVALVVQRDEPFTEIIPAPDMPEHSEDVDLRAVLLGEDEYGGDWTEPVQGTHTLTAGGTGSGKNSLAFAKLRSMAPLIRDGIVRLWVCDPKYLEFQAIKPITENRYADDAGECLELIEAWVDDMERTQKRMQRAGLRSVQPSREYPLNLLIVDEIGSLVAYRPEYARQITGLLARGTSMGRATLHTADAYIQEPDKETLSIRDLFPNRICLRTTSPTHPDMVLGDGARERGAIADQIPAVPETAGIGYRTDERSRTPRRVRAAYTTDENIRELVEFVRNGQTGSIRSIA</sequence>
<comment type="caution">
    <text evidence="4">The sequence shown here is derived from an EMBL/GenBank/DDBJ whole genome shotgun (WGS) entry which is preliminary data.</text>
</comment>
<name>A0ABU4T5R7_9PSEU</name>
<evidence type="ECO:0000256" key="2">
    <source>
        <dbReference type="ARBA" id="ARBA00022840"/>
    </source>
</evidence>
<organism evidence="4 5">
    <name type="scientific">Lentzea miocenica</name>
    <dbReference type="NCBI Taxonomy" id="3095431"/>
    <lineage>
        <taxon>Bacteria</taxon>
        <taxon>Bacillati</taxon>
        <taxon>Actinomycetota</taxon>
        <taxon>Actinomycetes</taxon>
        <taxon>Pseudonocardiales</taxon>
        <taxon>Pseudonocardiaceae</taxon>
        <taxon>Lentzea</taxon>
    </lineage>
</organism>
<keyword evidence="2" id="KW-0067">ATP-binding</keyword>
<dbReference type="SUPFAM" id="SSF52540">
    <property type="entry name" value="P-loop containing nucleoside triphosphate hydrolases"/>
    <property type="match status" value="1"/>
</dbReference>
<proteinExistence type="predicted"/>
<evidence type="ECO:0000313" key="4">
    <source>
        <dbReference type="EMBL" id="MDX8033498.1"/>
    </source>
</evidence>
<feature type="domain" description="FtsK" evidence="3">
    <location>
        <begin position="217"/>
        <end position="383"/>
    </location>
</feature>
<dbReference type="Pfam" id="PF01580">
    <property type="entry name" value="FtsK_SpoIIIE"/>
    <property type="match status" value="1"/>
</dbReference>
<keyword evidence="5" id="KW-1185">Reference proteome</keyword>
<evidence type="ECO:0000259" key="3">
    <source>
        <dbReference type="Pfam" id="PF01580"/>
    </source>
</evidence>
<dbReference type="InterPro" id="IPR050206">
    <property type="entry name" value="FtsK/SpoIIIE/SftA"/>
</dbReference>
<dbReference type="PANTHER" id="PTHR22683">
    <property type="entry name" value="SPORULATION PROTEIN RELATED"/>
    <property type="match status" value="1"/>
</dbReference>
<evidence type="ECO:0000313" key="5">
    <source>
        <dbReference type="Proteomes" id="UP001285521"/>
    </source>
</evidence>
<reference evidence="4 5" key="1">
    <citation type="submission" date="2023-11" db="EMBL/GenBank/DDBJ databases">
        <title>Lentzea sokolovensis, sp. nov., Lentzea kristufkii, sp. nov., and Lentzea miocenensis, sp. nov., rare actinobacteria from Sokolov Coal Basin, Miocene lacustrine sediment, Czech Republic.</title>
        <authorList>
            <person name="Lara A."/>
            <person name="Kotroba L."/>
            <person name="Nouioui I."/>
            <person name="Neumann-Schaal M."/>
            <person name="Mast Y."/>
            <person name="Chronakova A."/>
        </authorList>
    </citation>
    <scope>NUCLEOTIDE SEQUENCE [LARGE SCALE GENOMIC DNA]</scope>
    <source>
        <strain evidence="4 5">BCCO 10_0856</strain>
    </source>
</reference>
<protein>
    <submittedName>
        <fullName evidence="4">FtsK/SpoIIIE domain-containing protein</fullName>
    </submittedName>
</protein>
<reference evidence="4 5" key="2">
    <citation type="submission" date="2023-11" db="EMBL/GenBank/DDBJ databases">
        <authorList>
            <person name="Lara A.C."/>
            <person name="Chronakova A."/>
        </authorList>
    </citation>
    <scope>NUCLEOTIDE SEQUENCE [LARGE SCALE GENOMIC DNA]</scope>
    <source>
        <strain evidence="4 5">BCCO 10_0856</strain>
    </source>
</reference>
<dbReference type="RefSeq" id="WP_319968529.1">
    <property type="nucleotide sequence ID" value="NZ_JAXAVW010000021.1"/>
</dbReference>
<evidence type="ECO:0000256" key="1">
    <source>
        <dbReference type="ARBA" id="ARBA00022741"/>
    </source>
</evidence>
<accession>A0ABU4T5R7</accession>
<keyword evidence="1" id="KW-0547">Nucleotide-binding</keyword>
<dbReference type="EMBL" id="JAXAVW010000021">
    <property type="protein sequence ID" value="MDX8033498.1"/>
    <property type="molecule type" value="Genomic_DNA"/>
</dbReference>
<dbReference type="PANTHER" id="PTHR22683:SF41">
    <property type="entry name" value="DNA TRANSLOCASE FTSK"/>
    <property type="match status" value="1"/>
</dbReference>
<gene>
    <name evidence="4" type="ORF">SK803_25040</name>
</gene>
<dbReference type="Gene3D" id="3.40.50.300">
    <property type="entry name" value="P-loop containing nucleotide triphosphate hydrolases"/>
    <property type="match status" value="1"/>
</dbReference>
<dbReference type="Proteomes" id="UP001285521">
    <property type="component" value="Unassembled WGS sequence"/>
</dbReference>